<evidence type="ECO:0000256" key="7">
    <source>
        <dbReference type="HAMAP-Rule" id="MF_01147"/>
    </source>
</evidence>
<dbReference type="Pfam" id="PF01790">
    <property type="entry name" value="LGT"/>
    <property type="match status" value="1"/>
</dbReference>
<evidence type="ECO:0000256" key="6">
    <source>
        <dbReference type="ARBA" id="ARBA00023136"/>
    </source>
</evidence>
<keyword evidence="4 7" id="KW-0812">Transmembrane</keyword>
<dbReference type="EMBL" id="JAPQFJ010000035">
    <property type="protein sequence ID" value="MCY6960597.1"/>
    <property type="molecule type" value="Genomic_DNA"/>
</dbReference>
<protein>
    <recommendedName>
        <fullName evidence="7">Phosphatidylglycerol--prolipoprotein diacylglyceryl transferase</fullName>
        <ecNumber evidence="7">2.5.1.145</ecNumber>
    </recommendedName>
</protein>
<proteinExistence type="inferred from homology"/>
<feature type="transmembrane region" description="Helical" evidence="7">
    <location>
        <begin position="170"/>
        <end position="188"/>
    </location>
</feature>
<evidence type="ECO:0000256" key="4">
    <source>
        <dbReference type="ARBA" id="ARBA00022692"/>
    </source>
</evidence>
<evidence type="ECO:0000256" key="1">
    <source>
        <dbReference type="ARBA" id="ARBA00007150"/>
    </source>
</evidence>
<dbReference type="PROSITE" id="PS01311">
    <property type="entry name" value="LGT"/>
    <property type="match status" value="1"/>
</dbReference>
<feature type="transmembrane region" description="Helical" evidence="7">
    <location>
        <begin position="44"/>
        <end position="67"/>
    </location>
</feature>
<sequence length="255" mass="29233">MNPIAFKLLGIEVRWYGILISIGMILGLWIAYIQSDIYDISFDVITDIFIISLPISVLSARLYYVIFNWSYYNGNPLEILNIRGGGLAIHGGILGAILSTYFICKHKKINYLQLLDLISPSFILAQGIGRWGNFFNSEAHGGIVSKEFISHFPKFIQKGMFIDGSYYHPTFLYESLWDICIFIILIYLSRKRLKNGSIFYLYIILYSVGRFFIEGLRTDSLMIGHLRMAQIMSLILIIIGTTLLILKNHHKKISL</sequence>
<keyword evidence="6 7" id="KW-0472">Membrane</keyword>
<dbReference type="RefSeq" id="WP_268063033.1">
    <property type="nucleotide sequence ID" value="NZ_JAPQFJ010000035.1"/>
</dbReference>
<dbReference type="EC" id="2.5.1.145" evidence="7"/>
<dbReference type="PANTHER" id="PTHR30589:SF0">
    <property type="entry name" value="PHOSPHATIDYLGLYCEROL--PROLIPOPROTEIN DIACYLGLYCERYL TRANSFERASE"/>
    <property type="match status" value="1"/>
</dbReference>
<dbReference type="GO" id="GO:0008961">
    <property type="term" value="F:phosphatidylglycerol-prolipoprotein diacylglyceryl transferase activity"/>
    <property type="evidence" value="ECO:0007669"/>
    <property type="project" value="UniProtKB-EC"/>
</dbReference>
<accession>A0ABT4DE67</accession>
<comment type="pathway">
    <text evidence="7">Protein modification; lipoprotein biosynthesis (diacylglyceryl transfer).</text>
</comment>
<gene>
    <name evidence="7 8" type="primary">lgt</name>
    <name evidence="8" type="ORF">OW729_18545</name>
</gene>
<keyword evidence="9" id="KW-1185">Reference proteome</keyword>
<reference evidence="8" key="1">
    <citation type="submission" date="2022-12" db="EMBL/GenBank/DDBJ databases">
        <title>Clostridium sp. nov., isolated from industrial wastewater.</title>
        <authorList>
            <person name="Jiayan W."/>
        </authorList>
    </citation>
    <scope>NUCLEOTIDE SEQUENCE</scope>
    <source>
        <strain evidence="8">ZC22-4</strain>
    </source>
</reference>
<comment type="caution">
    <text evidence="8">The sequence shown here is derived from an EMBL/GenBank/DDBJ whole genome shotgun (WGS) entry which is preliminary data.</text>
</comment>
<dbReference type="PANTHER" id="PTHR30589">
    <property type="entry name" value="PROLIPOPROTEIN DIACYLGLYCERYL TRANSFERASE"/>
    <property type="match status" value="1"/>
</dbReference>
<keyword evidence="5 7" id="KW-1133">Transmembrane helix</keyword>
<dbReference type="NCBIfam" id="TIGR00544">
    <property type="entry name" value="lgt"/>
    <property type="match status" value="1"/>
</dbReference>
<keyword evidence="3 7" id="KW-0808">Transferase</keyword>
<feature type="transmembrane region" description="Helical" evidence="7">
    <location>
        <begin position="225"/>
        <end position="246"/>
    </location>
</feature>
<dbReference type="InterPro" id="IPR001640">
    <property type="entry name" value="Lgt"/>
</dbReference>
<comment type="similarity">
    <text evidence="1 7">Belongs to the Lgt family.</text>
</comment>
<feature type="transmembrane region" description="Helical" evidence="7">
    <location>
        <begin position="15"/>
        <end position="32"/>
    </location>
</feature>
<organism evidence="8 9">
    <name type="scientific">Clostridium brassicae</name>
    <dbReference type="NCBI Taxonomy" id="2999072"/>
    <lineage>
        <taxon>Bacteria</taxon>
        <taxon>Bacillati</taxon>
        <taxon>Bacillota</taxon>
        <taxon>Clostridia</taxon>
        <taxon>Eubacteriales</taxon>
        <taxon>Clostridiaceae</taxon>
        <taxon>Clostridium</taxon>
    </lineage>
</organism>
<feature type="transmembrane region" description="Helical" evidence="7">
    <location>
        <begin position="87"/>
        <end position="104"/>
    </location>
</feature>
<dbReference type="Proteomes" id="UP001144612">
    <property type="component" value="Unassembled WGS sequence"/>
</dbReference>
<keyword evidence="2 7" id="KW-1003">Cell membrane</keyword>
<evidence type="ECO:0000313" key="8">
    <source>
        <dbReference type="EMBL" id="MCY6960597.1"/>
    </source>
</evidence>
<evidence type="ECO:0000256" key="2">
    <source>
        <dbReference type="ARBA" id="ARBA00022475"/>
    </source>
</evidence>
<comment type="catalytic activity">
    <reaction evidence="7">
        <text>L-cysteinyl-[prolipoprotein] + a 1,2-diacyl-sn-glycero-3-phospho-(1'-sn-glycerol) = an S-1,2-diacyl-sn-glyceryl-L-cysteinyl-[prolipoprotein] + sn-glycerol 1-phosphate + H(+)</text>
        <dbReference type="Rhea" id="RHEA:56712"/>
        <dbReference type="Rhea" id="RHEA-COMP:14679"/>
        <dbReference type="Rhea" id="RHEA-COMP:14680"/>
        <dbReference type="ChEBI" id="CHEBI:15378"/>
        <dbReference type="ChEBI" id="CHEBI:29950"/>
        <dbReference type="ChEBI" id="CHEBI:57685"/>
        <dbReference type="ChEBI" id="CHEBI:64716"/>
        <dbReference type="ChEBI" id="CHEBI:140658"/>
        <dbReference type="EC" id="2.5.1.145"/>
    </reaction>
</comment>
<evidence type="ECO:0000256" key="5">
    <source>
        <dbReference type="ARBA" id="ARBA00022989"/>
    </source>
</evidence>
<comment type="function">
    <text evidence="7">Catalyzes the transfer of the diacylglyceryl group from phosphatidylglycerol to the sulfhydryl group of the N-terminal cysteine of a prolipoprotein, the first step in the formation of mature lipoproteins.</text>
</comment>
<feature type="transmembrane region" description="Helical" evidence="7">
    <location>
        <begin position="195"/>
        <end position="213"/>
    </location>
</feature>
<evidence type="ECO:0000256" key="3">
    <source>
        <dbReference type="ARBA" id="ARBA00022679"/>
    </source>
</evidence>
<feature type="binding site" evidence="7">
    <location>
        <position position="130"/>
    </location>
    <ligand>
        <name>a 1,2-diacyl-sn-glycero-3-phospho-(1'-sn-glycerol)</name>
        <dbReference type="ChEBI" id="CHEBI:64716"/>
    </ligand>
</feature>
<evidence type="ECO:0000313" key="9">
    <source>
        <dbReference type="Proteomes" id="UP001144612"/>
    </source>
</evidence>
<comment type="subcellular location">
    <subcellularLocation>
        <location evidence="7">Cell membrane</location>
        <topology evidence="7">Multi-pass membrane protein</topology>
    </subcellularLocation>
</comment>
<name>A0ABT4DE67_9CLOT</name>
<dbReference type="HAMAP" id="MF_01147">
    <property type="entry name" value="Lgt"/>
    <property type="match status" value="1"/>
</dbReference>